<dbReference type="SUPFAM" id="SSF57997">
    <property type="entry name" value="Tropomyosin"/>
    <property type="match status" value="1"/>
</dbReference>
<evidence type="ECO:0008006" key="4">
    <source>
        <dbReference type="Google" id="ProtNLM"/>
    </source>
</evidence>
<accession>A0A4Y2C437</accession>
<dbReference type="EMBL" id="BGPR01000145">
    <property type="protein sequence ID" value="GBL99118.1"/>
    <property type="molecule type" value="Genomic_DNA"/>
</dbReference>
<evidence type="ECO:0000313" key="2">
    <source>
        <dbReference type="EMBL" id="GBL99118.1"/>
    </source>
</evidence>
<sequence length="417" mass="47456">MDAQIDDAVLEEAKIHEENLECESLLITNFSEENTLVSDKNSVKGENTRTICEISEESEIRQENVVRDNLNKIYSNQSDSIDVNELLTKSNDIIKKKFQMSGTTSEKGRNRQEKPINEKFNKINLNDLNITGGKGMPSHGNVVKRNNNAKEKLCAAKVNKVNFQLKFKKPDVLKNNSIKNDYKETNSTEKQLSIQNTAASSLTNIVLQSPSSIASGDTQSKHLLDYGFKHLKEEMKALIQQCAEKEDTIESLEKLLRETEQSHSDMKKKCLHLEQKKEKLSKNLEEITKKHDKAEQDLSAANSFIAEAKQTKKIADNTISDLEKRLGQTLAQKERLKSKLDAMNLGGKNAQMSSQKQIEELTETNKLLSRQKSELREVVIKQMQLVNNLKRQLLHLKAGMAQNYTEQEVMKVVDEFY</sequence>
<keyword evidence="3" id="KW-1185">Reference proteome</keyword>
<dbReference type="Proteomes" id="UP000499080">
    <property type="component" value="Unassembled WGS sequence"/>
</dbReference>
<evidence type="ECO:0000313" key="3">
    <source>
        <dbReference type="Proteomes" id="UP000499080"/>
    </source>
</evidence>
<name>A0A4Y2C437_ARAVE</name>
<organism evidence="2 3">
    <name type="scientific">Araneus ventricosus</name>
    <name type="common">Orbweaver spider</name>
    <name type="synonym">Epeira ventricosa</name>
    <dbReference type="NCBI Taxonomy" id="182803"/>
    <lineage>
        <taxon>Eukaryota</taxon>
        <taxon>Metazoa</taxon>
        <taxon>Ecdysozoa</taxon>
        <taxon>Arthropoda</taxon>
        <taxon>Chelicerata</taxon>
        <taxon>Arachnida</taxon>
        <taxon>Araneae</taxon>
        <taxon>Araneomorphae</taxon>
        <taxon>Entelegynae</taxon>
        <taxon>Araneoidea</taxon>
        <taxon>Araneidae</taxon>
        <taxon>Araneus</taxon>
    </lineage>
</organism>
<gene>
    <name evidence="2" type="ORF">AVEN_64113_1</name>
</gene>
<reference evidence="2 3" key="1">
    <citation type="journal article" date="2019" name="Sci. Rep.">
        <title>Orb-weaving spider Araneus ventricosus genome elucidates the spidroin gene catalogue.</title>
        <authorList>
            <person name="Kono N."/>
            <person name="Nakamura H."/>
            <person name="Ohtoshi R."/>
            <person name="Moran D.A.P."/>
            <person name="Shinohara A."/>
            <person name="Yoshida Y."/>
            <person name="Fujiwara M."/>
            <person name="Mori M."/>
            <person name="Tomita M."/>
            <person name="Arakawa K."/>
        </authorList>
    </citation>
    <scope>NUCLEOTIDE SEQUENCE [LARGE SCALE GENOMIC DNA]</scope>
</reference>
<dbReference type="PANTHER" id="PTHR23313:SF0">
    <property type="entry name" value="TESTIS-EXPRESSED PROTEIN 9"/>
    <property type="match status" value="1"/>
</dbReference>
<dbReference type="OrthoDB" id="6436661at2759"/>
<dbReference type="PANTHER" id="PTHR23313">
    <property type="entry name" value="TSEC1-RELATED"/>
    <property type="match status" value="1"/>
</dbReference>
<keyword evidence="1" id="KW-0175">Coiled coil</keyword>
<proteinExistence type="predicted"/>
<protein>
    <recommendedName>
        <fullName evidence="4">Testis-expressed protein 9</fullName>
    </recommendedName>
</protein>
<comment type="caution">
    <text evidence="2">The sequence shown here is derived from an EMBL/GenBank/DDBJ whole genome shotgun (WGS) entry which is preliminary data.</text>
</comment>
<evidence type="ECO:0000256" key="1">
    <source>
        <dbReference type="SAM" id="Coils"/>
    </source>
</evidence>
<feature type="coiled-coil region" evidence="1">
    <location>
        <begin position="228"/>
        <end position="378"/>
    </location>
</feature>
<dbReference type="AlphaFoldDB" id="A0A4Y2C437"/>